<evidence type="ECO:0000313" key="3">
    <source>
        <dbReference type="Proteomes" id="UP000638014"/>
    </source>
</evidence>
<name>A0A8J6UPZ9_9GAMM</name>
<dbReference type="EMBL" id="JACXAF010000013">
    <property type="protein sequence ID" value="MBD1389867.1"/>
    <property type="molecule type" value="Genomic_DNA"/>
</dbReference>
<dbReference type="AlphaFoldDB" id="A0A8J6UPZ9"/>
<evidence type="ECO:0000313" key="2">
    <source>
        <dbReference type="EMBL" id="MBD1389867.1"/>
    </source>
</evidence>
<comment type="caution">
    <text evidence="2">The sequence shown here is derived from an EMBL/GenBank/DDBJ whole genome shotgun (WGS) entry which is preliminary data.</text>
</comment>
<reference evidence="2" key="1">
    <citation type="submission" date="2020-09" db="EMBL/GenBank/DDBJ databases">
        <title>A novel bacterium of genus Neiella, isolated from South China Sea.</title>
        <authorList>
            <person name="Huang H."/>
            <person name="Mo K."/>
            <person name="Hu Y."/>
        </authorList>
    </citation>
    <scope>NUCLEOTIDE SEQUENCE</scope>
    <source>
        <strain evidence="2">HB171785</strain>
    </source>
</reference>
<sequence>MARRMPAMGSAASAGFTLMELVVVIVLLGIVVIATSNFVITGVEIFTRGVDRQNMASTGRFVVERLSREVRDAVPGSVTIRNDLGDCLEFRPIEATLFYLDAPVAPLPAASTAIVASNTSYSFDSSASNYDAIIYPLVRDHVFSGSGNSRAVRVASGGLSDNGDNTSTLQFSGNFQFPEGSPAQRLFLTRTVVSYCLVAGELYRHTSSNGSITPGVGGVLMGRVFANGIGENMFAISQSQFSGVSLVQVFLRLNARDEDVVLNHEIHLQQVP</sequence>
<keyword evidence="1" id="KW-1133">Transmembrane helix</keyword>
<feature type="transmembrane region" description="Helical" evidence="1">
    <location>
        <begin position="21"/>
        <end position="40"/>
    </location>
</feature>
<gene>
    <name evidence="2" type="ORF">IC617_10545</name>
</gene>
<dbReference type="Pfam" id="PF07963">
    <property type="entry name" value="N_methyl"/>
    <property type="match status" value="1"/>
</dbReference>
<dbReference type="Proteomes" id="UP000638014">
    <property type="component" value="Unassembled WGS sequence"/>
</dbReference>
<evidence type="ECO:0000256" key="1">
    <source>
        <dbReference type="SAM" id="Phobius"/>
    </source>
</evidence>
<protein>
    <submittedName>
        <fullName evidence="2">Prepilin-type N-terminal cleavage/methylation domain-containing protein</fullName>
    </submittedName>
</protein>
<accession>A0A8J6UPZ9</accession>
<dbReference type="InterPro" id="IPR012902">
    <property type="entry name" value="N_methyl_site"/>
</dbReference>
<organism evidence="2 3">
    <name type="scientific">Neiella litorisoli</name>
    <dbReference type="NCBI Taxonomy" id="2771431"/>
    <lineage>
        <taxon>Bacteria</taxon>
        <taxon>Pseudomonadati</taxon>
        <taxon>Pseudomonadota</taxon>
        <taxon>Gammaproteobacteria</taxon>
        <taxon>Alteromonadales</taxon>
        <taxon>Echinimonadaceae</taxon>
        <taxon>Neiella</taxon>
    </lineage>
</organism>
<proteinExistence type="predicted"/>
<dbReference type="NCBIfam" id="TIGR02532">
    <property type="entry name" value="IV_pilin_GFxxxE"/>
    <property type="match status" value="1"/>
</dbReference>
<dbReference type="RefSeq" id="WP_191144967.1">
    <property type="nucleotide sequence ID" value="NZ_JACXAF010000013.1"/>
</dbReference>
<keyword evidence="1" id="KW-0472">Membrane</keyword>
<keyword evidence="1" id="KW-0812">Transmembrane</keyword>
<keyword evidence="3" id="KW-1185">Reference proteome</keyword>